<gene>
    <name evidence="1" type="ORF">T02_6922</name>
</gene>
<reference evidence="1 2" key="1">
    <citation type="submission" date="2015-05" db="EMBL/GenBank/DDBJ databases">
        <title>Evolution of Trichinella species and genotypes.</title>
        <authorList>
            <person name="Korhonen P.K."/>
            <person name="Edoardo P."/>
            <person name="Giuseppe L.R."/>
            <person name="Gasser R.B."/>
        </authorList>
    </citation>
    <scope>NUCLEOTIDE SEQUENCE [LARGE SCALE GENOMIC DNA]</scope>
    <source>
        <strain evidence="1">ISS10</strain>
    </source>
</reference>
<sequence>MFLRTPSRILTWRMESDGGISDRFSLAVQDLFM</sequence>
<dbReference type="Proteomes" id="UP000054721">
    <property type="component" value="Unassembled WGS sequence"/>
</dbReference>
<proteinExistence type="predicted"/>
<dbReference type="AlphaFoldDB" id="A0A0V1KJ79"/>
<name>A0A0V1KJ79_9BILA</name>
<comment type="caution">
    <text evidence="1">The sequence shown here is derived from an EMBL/GenBank/DDBJ whole genome shotgun (WGS) entry which is preliminary data.</text>
</comment>
<dbReference type="EMBL" id="JYDW01001102">
    <property type="protein sequence ID" value="KRZ47235.1"/>
    <property type="molecule type" value="Genomic_DNA"/>
</dbReference>
<keyword evidence="2" id="KW-1185">Reference proteome</keyword>
<accession>A0A0V1KJ79</accession>
<evidence type="ECO:0000313" key="1">
    <source>
        <dbReference type="EMBL" id="KRZ47235.1"/>
    </source>
</evidence>
<protein>
    <submittedName>
        <fullName evidence="1">Uncharacterized protein</fullName>
    </submittedName>
</protein>
<organism evidence="1 2">
    <name type="scientific">Trichinella nativa</name>
    <dbReference type="NCBI Taxonomy" id="6335"/>
    <lineage>
        <taxon>Eukaryota</taxon>
        <taxon>Metazoa</taxon>
        <taxon>Ecdysozoa</taxon>
        <taxon>Nematoda</taxon>
        <taxon>Enoplea</taxon>
        <taxon>Dorylaimia</taxon>
        <taxon>Trichinellida</taxon>
        <taxon>Trichinellidae</taxon>
        <taxon>Trichinella</taxon>
    </lineage>
</organism>
<evidence type="ECO:0000313" key="2">
    <source>
        <dbReference type="Proteomes" id="UP000054721"/>
    </source>
</evidence>